<keyword evidence="3 7" id="KW-0732">Signal</keyword>
<dbReference type="MEROPS" id="S28.A23"/>
<evidence type="ECO:0000313" key="9">
    <source>
        <dbReference type="Proteomes" id="UP000001064"/>
    </source>
</evidence>
<dbReference type="GeneID" id="10509308"/>
<evidence type="ECO:0000256" key="3">
    <source>
        <dbReference type="ARBA" id="ARBA00022729"/>
    </source>
</evidence>
<dbReference type="SUPFAM" id="SSF53474">
    <property type="entry name" value="alpha/beta-Hydrolases"/>
    <property type="match status" value="1"/>
</dbReference>
<feature type="chain" id="PRO_5003264966" description="Serine protease" evidence="7">
    <location>
        <begin position="21"/>
        <end position="487"/>
    </location>
</feature>
<protein>
    <recommendedName>
        <fullName evidence="10">Serine protease</fullName>
    </recommendedName>
</protein>
<proteinExistence type="inferred from homology"/>
<evidence type="ECO:0000256" key="1">
    <source>
        <dbReference type="ARBA" id="ARBA00011079"/>
    </source>
</evidence>
<dbReference type="VEuPathDB" id="AmoebaDB:DICPUDRAFT_147119"/>
<reference evidence="9" key="1">
    <citation type="journal article" date="2011" name="Genome Biol.">
        <title>Comparative genomics of the social amoebae Dictyostelium discoideum and Dictyostelium purpureum.</title>
        <authorList>
            <consortium name="US DOE Joint Genome Institute (JGI-PGF)"/>
            <person name="Sucgang R."/>
            <person name="Kuo A."/>
            <person name="Tian X."/>
            <person name="Salerno W."/>
            <person name="Parikh A."/>
            <person name="Feasley C.L."/>
            <person name="Dalin E."/>
            <person name="Tu H."/>
            <person name="Huang E."/>
            <person name="Barry K."/>
            <person name="Lindquist E."/>
            <person name="Shapiro H."/>
            <person name="Bruce D."/>
            <person name="Schmutz J."/>
            <person name="Salamov A."/>
            <person name="Fey P."/>
            <person name="Gaudet P."/>
            <person name="Anjard C."/>
            <person name="Babu M.M."/>
            <person name="Basu S."/>
            <person name="Bushmanova Y."/>
            <person name="van der Wel H."/>
            <person name="Katoh-Kurasawa M."/>
            <person name="Dinh C."/>
            <person name="Coutinho P.M."/>
            <person name="Saito T."/>
            <person name="Elias M."/>
            <person name="Schaap P."/>
            <person name="Kay R.R."/>
            <person name="Henrissat B."/>
            <person name="Eichinger L."/>
            <person name="Rivero F."/>
            <person name="Putnam N.H."/>
            <person name="West C.M."/>
            <person name="Loomis W.F."/>
            <person name="Chisholm R.L."/>
            <person name="Shaulsky G."/>
            <person name="Strassmann J.E."/>
            <person name="Queller D.C."/>
            <person name="Kuspa A."/>
            <person name="Grigoriev I.V."/>
        </authorList>
    </citation>
    <scope>NUCLEOTIDE SEQUENCE [LARGE SCALE GENOMIC DNA]</scope>
    <source>
        <strain evidence="9">QSDP1</strain>
    </source>
</reference>
<dbReference type="eggNOG" id="KOG2182">
    <property type="taxonomic scope" value="Eukaryota"/>
</dbReference>
<dbReference type="PANTHER" id="PTHR11010:SF117">
    <property type="entry name" value="SERINE PROTEASE 16"/>
    <property type="match status" value="1"/>
</dbReference>
<keyword evidence="9" id="KW-1185">Reference proteome</keyword>
<feature type="region of interest" description="Disordered" evidence="6">
    <location>
        <begin position="33"/>
        <end position="54"/>
    </location>
</feature>
<keyword evidence="2" id="KW-0645">Protease</keyword>
<feature type="signal peptide" evidence="7">
    <location>
        <begin position="1"/>
        <end position="20"/>
    </location>
</feature>
<evidence type="ECO:0000313" key="8">
    <source>
        <dbReference type="EMBL" id="EGC40102.1"/>
    </source>
</evidence>
<accession>F0Z7Q0</accession>
<dbReference type="Pfam" id="PF05577">
    <property type="entry name" value="Peptidase_S28"/>
    <property type="match status" value="1"/>
</dbReference>
<dbReference type="InterPro" id="IPR008758">
    <property type="entry name" value="Peptidase_S28"/>
</dbReference>
<dbReference type="GO" id="GO:0070008">
    <property type="term" value="F:serine-type exopeptidase activity"/>
    <property type="evidence" value="ECO:0007669"/>
    <property type="project" value="InterPro"/>
</dbReference>
<keyword evidence="4" id="KW-0378">Hydrolase</keyword>
<comment type="similarity">
    <text evidence="1">Belongs to the peptidase S28 family.</text>
</comment>
<dbReference type="OMA" id="HYAEHFG"/>
<evidence type="ECO:0000256" key="4">
    <source>
        <dbReference type="ARBA" id="ARBA00022801"/>
    </source>
</evidence>
<evidence type="ECO:0000256" key="2">
    <source>
        <dbReference type="ARBA" id="ARBA00022670"/>
    </source>
</evidence>
<dbReference type="ESTHER" id="dicpu-f0z7q0">
    <property type="family name" value="Prolylcarboxypeptidase"/>
</dbReference>
<keyword evidence="5" id="KW-0325">Glycoprotein</keyword>
<evidence type="ECO:0000256" key="5">
    <source>
        <dbReference type="ARBA" id="ARBA00023180"/>
    </source>
</evidence>
<dbReference type="InterPro" id="IPR042269">
    <property type="entry name" value="Ser_carbopepase_S28_SKS"/>
</dbReference>
<dbReference type="InterPro" id="IPR029058">
    <property type="entry name" value="AB_hydrolase_fold"/>
</dbReference>
<evidence type="ECO:0000256" key="6">
    <source>
        <dbReference type="SAM" id="MobiDB-lite"/>
    </source>
</evidence>
<dbReference type="RefSeq" id="XP_003283451.1">
    <property type="nucleotide sequence ID" value="XM_003283403.1"/>
</dbReference>
<name>F0Z7Q0_DICPU</name>
<organism evidence="8 9">
    <name type="scientific">Dictyostelium purpureum</name>
    <name type="common">Slime mold</name>
    <dbReference type="NCBI Taxonomy" id="5786"/>
    <lineage>
        <taxon>Eukaryota</taxon>
        <taxon>Amoebozoa</taxon>
        <taxon>Evosea</taxon>
        <taxon>Eumycetozoa</taxon>
        <taxon>Dictyostelia</taxon>
        <taxon>Dictyosteliales</taxon>
        <taxon>Dictyosteliaceae</taxon>
        <taxon>Dictyostelium</taxon>
    </lineage>
</organism>
<dbReference type="OrthoDB" id="1735038at2759"/>
<dbReference type="PANTHER" id="PTHR11010">
    <property type="entry name" value="PROTEASE S28 PRO-X CARBOXYPEPTIDASE-RELATED"/>
    <property type="match status" value="1"/>
</dbReference>
<dbReference type="GO" id="GO:0008239">
    <property type="term" value="F:dipeptidyl-peptidase activity"/>
    <property type="evidence" value="ECO:0000318"/>
    <property type="project" value="GO_Central"/>
</dbReference>
<dbReference type="InParanoid" id="F0Z7Q0"/>
<gene>
    <name evidence="8" type="ORF">DICPUDRAFT_147119</name>
</gene>
<dbReference type="Gene3D" id="1.20.120.980">
    <property type="entry name" value="Serine carboxypeptidase S28, SKS domain"/>
    <property type="match status" value="1"/>
</dbReference>
<dbReference type="AlphaFoldDB" id="F0Z7Q0"/>
<evidence type="ECO:0000256" key="7">
    <source>
        <dbReference type="SAM" id="SignalP"/>
    </source>
</evidence>
<evidence type="ECO:0008006" key="10">
    <source>
        <dbReference type="Google" id="ProtNLM"/>
    </source>
</evidence>
<dbReference type="GO" id="GO:0006508">
    <property type="term" value="P:proteolysis"/>
    <property type="evidence" value="ECO:0007669"/>
    <property type="project" value="UniProtKB-KW"/>
</dbReference>
<dbReference type="Gene3D" id="3.40.50.1820">
    <property type="entry name" value="alpha/beta hydrolase"/>
    <property type="match status" value="1"/>
</dbReference>
<dbReference type="Proteomes" id="UP000001064">
    <property type="component" value="Unassembled WGS sequence"/>
</dbReference>
<dbReference type="EMBL" id="GL870947">
    <property type="protein sequence ID" value="EGC40102.1"/>
    <property type="molecule type" value="Genomic_DNA"/>
</dbReference>
<sequence>MRIVILLLCLLLGSLSLTNAGFLRNHDSTLNKGLRARGAPSSSPLSDRRPLPTDPPAQWFNNQVDHYNPLNTETFKQRYYVNDTYWTPGGPVFLVLGGEGPISPSYVTGHFVVNYYAPMFDALIVAVEHRFYGASTPKGNLATENLKYLSTQQALADYANFVQFFKQKYNTGDSKWVSFGGSYSGNLSAWLRLKYPNLIDAAIATSAPVKPVVDFPEYFEVVSNSIGPSCSAFVANITKTVTDMINNGQNDQVAKLFNACDPIVSDLDIATFMESLSGGISEIVQYNLDNNAYTFTNITAMCEEFEQGSDPMQTFIDFNNRYNTFSGSPCTLSSYEKSVIYQQNIDPANVNASSRSWNWQCCTEYGYYQTGESPSQPFSSTITLDYFINMCTDVFGPEGFVYKPQVDYIITDYGSTNIQSSNIVMASGTIDPWSFLGVHQTPLKSSVQPILIQGGAHCSELYMPKEHDLPDVVTARLVEIQLIKDIL</sequence>
<dbReference type="KEGG" id="dpp:DICPUDRAFT_147119"/>